<accession>X0TCG0</accession>
<dbReference type="EMBL" id="BARS01011525">
    <property type="protein sequence ID" value="GAF90899.1"/>
    <property type="molecule type" value="Genomic_DNA"/>
</dbReference>
<evidence type="ECO:0000313" key="1">
    <source>
        <dbReference type="EMBL" id="GAF90899.1"/>
    </source>
</evidence>
<dbReference type="AlphaFoldDB" id="X0TCG0"/>
<gene>
    <name evidence="1" type="ORF">S01H1_20931</name>
</gene>
<reference evidence="1" key="1">
    <citation type="journal article" date="2014" name="Front. Microbiol.">
        <title>High frequency of phylogenetically diverse reductive dehalogenase-homologous genes in deep subseafloor sedimentary metagenomes.</title>
        <authorList>
            <person name="Kawai M."/>
            <person name="Futagami T."/>
            <person name="Toyoda A."/>
            <person name="Takaki Y."/>
            <person name="Nishi S."/>
            <person name="Hori S."/>
            <person name="Arai W."/>
            <person name="Tsubouchi T."/>
            <person name="Morono Y."/>
            <person name="Uchiyama I."/>
            <person name="Ito T."/>
            <person name="Fujiyama A."/>
            <person name="Inagaki F."/>
            <person name="Takami H."/>
        </authorList>
    </citation>
    <scope>NUCLEOTIDE SEQUENCE</scope>
    <source>
        <strain evidence="1">Expedition CK06-06</strain>
    </source>
</reference>
<protein>
    <submittedName>
        <fullName evidence="1">Uncharacterized protein</fullName>
    </submittedName>
</protein>
<feature type="non-terminal residue" evidence="1">
    <location>
        <position position="1"/>
    </location>
</feature>
<feature type="non-terminal residue" evidence="1">
    <location>
        <position position="264"/>
    </location>
</feature>
<proteinExistence type="predicted"/>
<comment type="caution">
    <text evidence="1">The sequence shown here is derived from an EMBL/GenBank/DDBJ whole genome shotgun (WGS) entry which is preliminary data.</text>
</comment>
<sequence>ILNRFKPPLNIEKVIVPFDFIKTVNQIQNISSFNSDRGQEQIVLAKTIELNNSCILVFSPNIYTKGWDNQMRMSLYLHELMHAINHRRIPKPTTKSLSYNRLFMNLYILYDEYYANRESFEVIGRVYPCKSKIFDDFIQGNFKSFLQSLIDNKYYEKIKSEISLFRIHGNIDLFLKEVHDIFDAAAKNIMYVYSYIDHFDFAKSQEKLINNSNFINKKTKCLIDFYRSKYLKNDFDLISGVDLMEDFLTNFGMRFEDREAGEYC</sequence>
<organism evidence="1">
    <name type="scientific">marine sediment metagenome</name>
    <dbReference type="NCBI Taxonomy" id="412755"/>
    <lineage>
        <taxon>unclassified sequences</taxon>
        <taxon>metagenomes</taxon>
        <taxon>ecological metagenomes</taxon>
    </lineage>
</organism>
<name>X0TCG0_9ZZZZ</name>